<dbReference type="Pfam" id="PF13310">
    <property type="entry name" value="Virulence_RhuM"/>
    <property type="match status" value="1"/>
</dbReference>
<gene>
    <name evidence="1" type="primary">rhuM</name>
    <name evidence="1" type="ORF">SH580_04940</name>
</gene>
<protein>
    <submittedName>
        <fullName evidence="1">RhuM family protein</fullName>
    </submittedName>
</protein>
<organism evidence="1 2">
    <name type="scientific">Coraliomargarita algicola</name>
    <dbReference type="NCBI Taxonomy" id="3092156"/>
    <lineage>
        <taxon>Bacteria</taxon>
        <taxon>Pseudomonadati</taxon>
        <taxon>Verrucomicrobiota</taxon>
        <taxon>Opitutia</taxon>
        <taxon>Puniceicoccales</taxon>
        <taxon>Coraliomargaritaceae</taxon>
        <taxon>Coraliomargarita</taxon>
    </lineage>
</organism>
<accession>A0ABZ0RLF7</accession>
<name>A0ABZ0RLF7_9BACT</name>
<dbReference type="EMBL" id="CP138858">
    <property type="protein sequence ID" value="WPJ97050.1"/>
    <property type="molecule type" value="Genomic_DNA"/>
</dbReference>
<dbReference type="PANTHER" id="PTHR35810">
    <property type="entry name" value="CYTOPLASMIC PROTEIN-RELATED"/>
    <property type="match status" value="1"/>
</dbReference>
<dbReference type="Proteomes" id="UP001324993">
    <property type="component" value="Chromosome"/>
</dbReference>
<dbReference type="InterPro" id="IPR011204">
    <property type="entry name" value="Virulence_RhuM-like"/>
</dbReference>
<sequence length="169" mass="19299">MPKIKSKSLKEASITRSSAVEYLTFVTATGQGGVEAIYADEDVWLSQKMMGVLYDVNVRTINEHLKKIFADNELTEGSVIRKFRITATDGKTYNTQHYNLSAIIAVGYKVNSERAVQFRKWATTVVKEYTVKGYAMDDERLKEGGTVLTKKYFEEQLQRVREVRLSIQQ</sequence>
<keyword evidence="2" id="KW-1185">Reference proteome</keyword>
<dbReference type="PANTHER" id="PTHR35810:SF1">
    <property type="entry name" value="CYTOPLASMIC PROTEIN"/>
    <property type="match status" value="1"/>
</dbReference>
<evidence type="ECO:0000313" key="2">
    <source>
        <dbReference type="Proteomes" id="UP001324993"/>
    </source>
</evidence>
<proteinExistence type="predicted"/>
<reference evidence="1 2" key="1">
    <citation type="submission" date="2023-11" db="EMBL/GenBank/DDBJ databases">
        <title>Coraliomargarita sp. nov., isolated from marine algae.</title>
        <authorList>
            <person name="Lee J.K."/>
            <person name="Baek J.H."/>
            <person name="Kim J.M."/>
            <person name="Choi D.G."/>
            <person name="Jeon C.O."/>
        </authorList>
    </citation>
    <scope>NUCLEOTIDE SEQUENCE [LARGE SCALE GENOMIC DNA]</scope>
    <source>
        <strain evidence="1 2">J2-16</strain>
    </source>
</reference>
<evidence type="ECO:0000313" key="1">
    <source>
        <dbReference type="EMBL" id="WPJ97050.1"/>
    </source>
</evidence>